<dbReference type="GO" id="GO:0005829">
    <property type="term" value="C:cytosol"/>
    <property type="evidence" value="ECO:0007669"/>
    <property type="project" value="TreeGrafter"/>
</dbReference>
<keyword evidence="4" id="KW-0472">Membrane</keyword>
<dbReference type="Pfam" id="PF14844">
    <property type="entry name" value="PH_BEACH"/>
    <property type="match status" value="1"/>
</dbReference>
<accession>T1KJ04</accession>
<dbReference type="Proteomes" id="UP000015104">
    <property type="component" value="Unassembled WGS sequence"/>
</dbReference>
<feature type="region of interest" description="Disordered" evidence="5">
    <location>
        <begin position="796"/>
        <end position="845"/>
    </location>
</feature>
<dbReference type="InterPro" id="IPR050865">
    <property type="entry name" value="BEACH_Domain"/>
</dbReference>
<feature type="region of interest" description="Disordered" evidence="5">
    <location>
        <begin position="2148"/>
        <end position="2188"/>
    </location>
</feature>
<dbReference type="InterPro" id="IPR015943">
    <property type="entry name" value="WD40/YVTN_repeat-like_dom_sf"/>
</dbReference>
<feature type="compositionally biased region" description="Polar residues" evidence="5">
    <location>
        <begin position="138"/>
        <end position="155"/>
    </location>
</feature>
<dbReference type="SUPFAM" id="SSF81837">
    <property type="entry name" value="BEACH domain"/>
    <property type="match status" value="1"/>
</dbReference>
<dbReference type="Pfam" id="PF13385">
    <property type="entry name" value="Laminin_G_3"/>
    <property type="match status" value="1"/>
</dbReference>
<feature type="region of interest" description="Disordered" evidence="5">
    <location>
        <begin position="1101"/>
        <end position="1121"/>
    </location>
</feature>
<feature type="compositionally biased region" description="Basic and acidic residues" evidence="5">
    <location>
        <begin position="2151"/>
        <end position="2164"/>
    </location>
</feature>
<dbReference type="Pfam" id="PF02138">
    <property type="entry name" value="Beach"/>
    <property type="match status" value="1"/>
</dbReference>
<feature type="region of interest" description="Disordered" evidence="5">
    <location>
        <begin position="2266"/>
        <end position="2306"/>
    </location>
</feature>
<dbReference type="InterPro" id="IPR011993">
    <property type="entry name" value="PH-like_dom_sf"/>
</dbReference>
<dbReference type="eggNOG" id="KOG1787">
    <property type="taxonomic scope" value="Eukaryota"/>
</dbReference>
<feature type="compositionally biased region" description="Polar residues" evidence="5">
    <location>
        <begin position="1293"/>
        <end position="1312"/>
    </location>
</feature>
<dbReference type="InterPro" id="IPR001680">
    <property type="entry name" value="WD40_rpt"/>
</dbReference>
<dbReference type="InterPro" id="IPR036322">
    <property type="entry name" value="WD40_repeat_dom_sf"/>
</dbReference>
<evidence type="ECO:0000313" key="8">
    <source>
        <dbReference type="EnsemblMetazoa" id="tetur12g03250.1"/>
    </source>
</evidence>
<keyword evidence="2" id="KW-0853">WD repeat</keyword>
<feature type="compositionally biased region" description="Polar residues" evidence="5">
    <location>
        <begin position="95"/>
        <end position="119"/>
    </location>
</feature>
<dbReference type="GO" id="GO:0016020">
    <property type="term" value="C:membrane"/>
    <property type="evidence" value="ECO:0007669"/>
    <property type="project" value="UniProtKB-SubCell"/>
</dbReference>
<dbReference type="GO" id="GO:0008104">
    <property type="term" value="P:intracellular protein localization"/>
    <property type="evidence" value="ECO:0007669"/>
    <property type="project" value="TreeGrafter"/>
</dbReference>
<evidence type="ECO:0000259" key="7">
    <source>
        <dbReference type="PROSITE" id="PS51783"/>
    </source>
</evidence>
<dbReference type="SUPFAM" id="SSF50978">
    <property type="entry name" value="WD40 repeat-like"/>
    <property type="match status" value="1"/>
</dbReference>
<protein>
    <recommendedName>
        <fullName evidence="10">DUF4704 domain-containing protein</fullName>
    </recommendedName>
</protein>
<dbReference type="SUPFAM" id="SSF48371">
    <property type="entry name" value="ARM repeat"/>
    <property type="match status" value="1"/>
</dbReference>
<evidence type="ECO:0000256" key="4">
    <source>
        <dbReference type="ARBA" id="ARBA00023136"/>
    </source>
</evidence>
<reference evidence="8" key="2">
    <citation type="submission" date="2015-06" db="UniProtKB">
        <authorList>
            <consortium name="EnsemblMetazoa"/>
        </authorList>
    </citation>
    <scope>IDENTIFICATION</scope>
</reference>
<dbReference type="Gene3D" id="2.60.120.200">
    <property type="match status" value="1"/>
</dbReference>
<evidence type="ECO:0000256" key="1">
    <source>
        <dbReference type="ARBA" id="ARBA00004370"/>
    </source>
</evidence>
<feature type="region of interest" description="Disordered" evidence="5">
    <location>
        <begin position="1239"/>
        <end position="1557"/>
    </location>
</feature>
<feature type="compositionally biased region" description="Polar residues" evidence="5">
    <location>
        <begin position="804"/>
        <end position="817"/>
    </location>
</feature>
<dbReference type="Gene3D" id="2.30.29.30">
    <property type="entry name" value="Pleckstrin-homology domain (PH domain)/Phosphotyrosine-binding domain (PTB)"/>
    <property type="match status" value="1"/>
</dbReference>
<feature type="compositionally biased region" description="Basic and acidic residues" evidence="5">
    <location>
        <begin position="1313"/>
        <end position="1323"/>
    </location>
</feature>
<feature type="compositionally biased region" description="Low complexity" evidence="5">
    <location>
        <begin position="1473"/>
        <end position="1484"/>
    </location>
</feature>
<evidence type="ECO:0000256" key="2">
    <source>
        <dbReference type="ARBA" id="ARBA00022574"/>
    </source>
</evidence>
<feature type="domain" description="BEACH" evidence="6">
    <location>
        <begin position="2397"/>
        <end position="2684"/>
    </location>
</feature>
<feature type="region of interest" description="Disordered" evidence="5">
    <location>
        <begin position="2775"/>
        <end position="2796"/>
    </location>
</feature>
<dbReference type="SUPFAM" id="SSF50729">
    <property type="entry name" value="PH domain-like"/>
    <property type="match status" value="1"/>
</dbReference>
<dbReference type="HOGENOM" id="CLU_000218_2_0_1"/>
<dbReference type="OMA" id="NMEASQP"/>
<dbReference type="EnsemblMetazoa" id="tetur12g03250.1">
    <property type="protein sequence ID" value="tetur12g03250.1"/>
    <property type="gene ID" value="tetur12g03250"/>
</dbReference>
<feature type="compositionally biased region" description="Low complexity" evidence="5">
    <location>
        <begin position="3016"/>
        <end position="3032"/>
    </location>
</feature>
<name>T1KJ04_TETUR</name>
<dbReference type="InterPro" id="IPR000409">
    <property type="entry name" value="BEACH_dom"/>
</dbReference>
<dbReference type="SUPFAM" id="SSF49899">
    <property type="entry name" value="Concanavalin A-like lectins/glucanases"/>
    <property type="match status" value="1"/>
</dbReference>
<dbReference type="GO" id="GO:0019901">
    <property type="term" value="F:protein kinase binding"/>
    <property type="evidence" value="ECO:0007669"/>
    <property type="project" value="TreeGrafter"/>
</dbReference>
<dbReference type="STRING" id="32264.T1KJ04"/>
<dbReference type="InterPro" id="IPR023362">
    <property type="entry name" value="PH-BEACH_dom"/>
</dbReference>
<dbReference type="KEGG" id="tut:107364404"/>
<feature type="compositionally biased region" description="Basic and acidic residues" evidence="5">
    <location>
        <begin position="1369"/>
        <end position="1389"/>
    </location>
</feature>
<dbReference type="PANTHER" id="PTHR13743:SF162">
    <property type="entry name" value="NEUROBEACHIN"/>
    <property type="match status" value="1"/>
</dbReference>
<feature type="compositionally biased region" description="Polar residues" evidence="5">
    <location>
        <begin position="1102"/>
        <end position="1121"/>
    </location>
</feature>
<feature type="region of interest" description="Disordered" evidence="5">
    <location>
        <begin position="1"/>
        <end position="155"/>
    </location>
</feature>
<dbReference type="PROSITE" id="PS51783">
    <property type="entry name" value="PH_BEACH"/>
    <property type="match status" value="1"/>
</dbReference>
<feature type="compositionally biased region" description="Basic and acidic residues" evidence="5">
    <location>
        <begin position="1396"/>
        <end position="1410"/>
    </location>
</feature>
<evidence type="ECO:0000256" key="5">
    <source>
        <dbReference type="SAM" id="MobiDB-lite"/>
    </source>
</evidence>
<feature type="compositionally biased region" description="Basic and acidic residues" evidence="5">
    <location>
        <begin position="1421"/>
        <end position="1456"/>
    </location>
</feature>
<feature type="compositionally biased region" description="Basic and acidic residues" evidence="5">
    <location>
        <begin position="1"/>
        <end position="10"/>
    </location>
</feature>
<feature type="compositionally biased region" description="Basic and acidic residues" evidence="5">
    <location>
        <begin position="2285"/>
        <end position="2294"/>
    </location>
</feature>
<dbReference type="InterPro" id="IPR036372">
    <property type="entry name" value="BEACH_dom_sf"/>
</dbReference>
<reference evidence="9" key="1">
    <citation type="submission" date="2011-08" db="EMBL/GenBank/DDBJ databases">
        <authorList>
            <person name="Rombauts S."/>
        </authorList>
    </citation>
    <scope>NUCLEOTIDE SEQUENCE</scope>
    <source>
        <strain evidence="9">London</strain>
    </source>
</reference>
<feature type="compositionally biased region" description="Acidic residues" evidence="5">
    <location>
        <begin position="1332"/>
        <end position="1341"/>
    </location>
</feature>
<gene>
    <name evidence="8" type="primary">107364404</name>
</gene>
<keyword evidence="3" id="KW-0677">Repeat</keyword>
<dbReference type="FunFam" id="1.10.1540.10:FF:000001">
    <property type="entry name" value="neurobeachin isoform X1"/>
    <property type="match status" value="1"/>
</dbReference>
<feature type="compositionally biased region" description="Polar residues" evidence="5">
    <location>
        <begin position="1547"/>
        <end position="1557"/>
    </location>
</feature>
<evidence type="ECO:0000256" key="3">
    <source>
        <dbReference type="ARBA" id="ARBA00022737"/>
    </source>
</evidence>
<sequence length="3222" mass="355443">MVDGDNKEIELPQSTSTTETQQDTQQTQDQEELGTQQPTDTGSEETKVTVGDSIDVSSVSTPESSPKSSPSSTSTVTATATVTETATSSSPISGDETNNSDSARCNSSDSPTIKPTPTIANATSNTNSSTVSSAVTNEAKSNVSTSQAPTNSIHLNNISSKKSEIPAVSLKSILEDSSISNAVKLNLLCSRIGKQSNSVDTGDGNRGTDISNNSCLNENLAVIDESSYITDSILHLLTSDDMQRLLDGECLRLFFRDYLKQLPVKCVAEILSVLIAVLKKSLLNLESAKEILIDCLRHYCNRYSTTTTTNSDNKVSLMSSSSVSSSINSGTDNLIRHFLREIINLLASYSCDVQKLKYLLASSQEDSRLLHIIRSANSHQKGRPSAFFAFPGTKGSVLALPPLVKWPTQNGWTFISWFRLEPNSINSQPYLYFFRTSKSGVGYSAHFTGNCLVLTSMKIKGKGYQHCIPYEFVPFKWYHCAIAYVAKWRSSEIKVFVNGQLTANTEMSWQVQTQDIFDKCFIGGTADLVSESHLFCGQLSAIYLLHEALNPSQICAIHRLGPSYMGQYRYPNEMGLFDNMPMMMKKVLYEEKLSSALISLYTPVAVEGDTLCLQSAPKGNVSYFASSPHAALLGNTKAIITRSINDTLQSIGGIKALLPILNRFTGLHGSIPADSEACSTLIGFICDLLESSPLWFGNEVVQSHGFVIISSLLAKNPRYLINEETLEIILNLTKTLMSAMSTSSLTSSTGDSILLKQLMDSILFNSSLWIYVDAKLQIRLYCYLATEFLTVGAAASSSSSSSSPGSNCDISSTVTRDSGNDSMNSGSFSSASTGVGSTSSTGGVSSPGGGVIFSEVRRISTVLQLLHSLKYYYWLVPEDCGSLDSHGLPGANMTTTLGIYSISTQPVQVKARESCFRPSKNDLISIRSYILLFIKQLIIKGNGVHHDELQAILNYLSTVHQDANLLDVLQMLQTLMVEHPSSMIPAFDMKNGVRTVFKLLDSPNEEIRIQSIKLLGYFLSRSTAKRKQDVMGPNNLFMLLRERLIKFTPLSIDTYNVLFEILVETPIETIRSNGTGGFSSLRIENPMILKVIATLITDGKKSTTSNQANSGKTSDPHNVTTIKSTSGYHHNLEGRSDRNKIKKLFISDLWRLLVNNRENRRLVLQMSVWQHWLINLVEDRNDHIVRDQILAIFRVLLYHAIKYEYGGWRVWIDTLAIIHAKVSFDDFMSQFGGAGEKRNNISNNSINHNLNGISSSSPSSSAVSPSTSSSQSVPINTKVSGESNRSDKATKPAESNANQEVESADKSTNLNDSNKDPDDKLIEKPLPSEVSEVADDEDSRPEDDREKNSAEVTSETTKEPVETESESELASRKDNEAQEKAEPSKEANKPETSSDESSKQVIDKEEDKIPDSSNVLPEDQESIKKDDKIEGEAPKTEEEVKETDEEKKVEEDKDENKDEDAEKEEKEVREPAISTISSSQTNQSLENVDGDRKKRNSQPETPDSGDTETDLAPSRAYRKHHPNSLKEFYTNLLQGGRQRSSSSSSSMQNEKISGSASATPAFRIPEFRWSSLHLKLLNDLFYSIECDLQMWKSQSSKDAANSGSGRDIENKSGVILTVSATQLDQILQHPDNQIYIVNSIHLFSQLCDNIIIASGGLLPLLATATGGNNSSSGNANGSNAAGTGGEGLTLAQANALLYRLVNMADILCFAATHINFAELESEKNMSSGGILRQCLRLVCTVAVKNCLAVQKHHEENGSSLDPLNLGKDGYSLGTSINAAAELFNDYGYGGSSGGGGSAHNIEPTDIILSDMVPSSNPELVSGSYLPFHHLPIKDPTKLLQEMDVNRLRACIYRDAEADTKQSQFLALATLYFISVLMVSEYRDIIESKSNQKDVKRSTGTIGTDMEDCHDEDVSSSGLSEIKGLSNSININPTSIGNMLTSKLEARLSSICPLLREIMCDFASFLSKTLLGSHGQDLVSKEAVRTFRRPNASPVELVMLLCSQEWQNTLQKNAGLAFIELINEGRLLSHAMKDHIVRVAMEAEFILNRLRADDVSKHEQFSLACLETLAARAHEEALINSLINSAKRRDRMIFTRFKESLSQQQKRLETDRSKLFYKLDTWEDDARRRRRFLLDPYGEENVARMEAVINEPKSKTSGKDDKEGHSLPAHLIVPKQQQPSSNRTESDDETELFLWESEDMSSSVNGDVDDRPSSAAEFVGTVLYSVECNLIWNIYSIEGTLQVTANELFFEAININETLSVDGACISKQNSDGERKTKSRPSSGSSRDKIPEENLKGLAGSSSSKPGRGGFRDLDLRVLRYCDLINYNGKVPFNEIRAIFSRRYLLQPVALEIFLAQRTSVMFVFPDSETVKKVVKYLPAVGVGVKYGIPQSRRASLMTPKQLFAASNMTHKWQKREITNFEYLMFLNTIAGRTYQDLNQYPVFPWILTNYDAPELDLSQPTNFRDLSKPIGALNSERRAEFIERYNSWDNSHIPAFHYGTHYSTAAFTLGWLIRLEPFHSAYLALQDGRLENESRLFTSIRDAWLGSLMGGHQNVKELIPELFYLPEVLSGTAPQGSSRKLRNVELPKWADSPEHFIRLHRMALESDLVSCQLHQWIDLIFGYKQRGPEAIRAVNVFYYLTYEGNIDLSSISCNDPALKDAIEAQIRHFGQTPSQLTTEPHPPRSSALHVSPLMFSPVMDEICMSIKFPFNAAITAIAACTINNSSGSSGASSTSSSASSTNSTSLSSIPSSIVTVNSAQHYHIHKWNPKESNQPFTLDPALTTPSSTSSSSSSNKRHLLDTTSLCCLSSSSAPYSPRYIVTIDSKHIIMAPFYDNSFRVYSTETGKLTQVIYGHRGLVTCLARSECNVAVDFYVASGSVDCSVLFWTWNAKYAQIEGNNGASAVSGNPLPKLILTGHESMIMSILISAELGLISSGSKNMILVHSITNGDCITVIDVRKRHLNFTNVSSLNYKSELDEQIDNKNVEVKVTLEASMTGEGQVQYQSSSKDKKSENKSNQTSSLSTSCSPGESNETTGIVCNTNNCSDDEDYFITNLVLARELAFIVGTACSVDHPSPSSSSKASSTLSSTSTVSEPTALLFTYNLRGELHKCINFPRPKDISSLMMTITRDGEYIILSESPYMIKILRTFDVTPLYALNTSDLLTACPSPELAVRETGQGTNAIKSILLVDYKYLLVGTENGRLIIYKLDFNRWHHEYSSRY</sequence>
<feature type="compositionally biased region" description="Low complexity" evidence="5">
    <location>
        <begin position="13"/>
        <end position="37"/>
    </location>
</feature>
<dbReference type="Pfam" id="PF06469">
    <property type="entry name" value="DUF1088"/>
    <property type="match status" value="1"/>
</dbReference>
<dbReference type="PANTHER" id="PTHR13743">
    <property type="entry name" value="BEIGE/BEACH-RELATED"/>
    <property type="match status" value="1"/>
</dbReference>
<feature type="domain" description="BEACH-type PH" evidence="7">
    <location>
        <begin position="2216"/>
        <end position="2378"/>
    </location>
</feature>
<feature type="region of interest" description="Disordered" evidence="5">
    <location>
        <begin position="2999"/>
        <end position="3034"/>
    </location>
</feature>
<feature type="compositionally biased region" description="Low complexity" evidence="5">
    <location>
        <begin position="2783"/>
        <end position="2794"/>
    </location>
</feature>
<evidence type="ECO:0008006" key="10">
    <source>
        <dbReference type="Google" id="ProtNLM"/>
    </source>
</evidence>
<dbReference type="SMART" id="SM00320">
    <property type="entry name" value="WD40"/>
    <property type="match status" value="3"/>
</dbReference>
<dbReference type="InterPro" id="IPR031570">
    <property type="entry name" value="NBEA/BDCP_DUF4704"/>
</dbReference>
<dbReference type="SMART" id="SM01026">
    <property type="entry name" value="Beach"/>
    <property type="match status" value="1"/>
</dbReference>
<proteinExistence type="predicted"/>
<feature type="compositionally biased region" description="Low complexity" evidence="5">
    <location>
        <begin position="120"/>
        <end position="137"/>
    </location>
</feature>
<dbReference type="InterPro" id="IPR013320">
    <property type="entry name" value="ConA-like_dom_sf"/>
</dbReference>
<dbReference type="PROSITE" id="PS50197">
    <property type="entry name" value="BEACH"/>
    <property type="match status" value="1"/>
</dbReference>
<dbReference type="Gene3D" id="1.10.1540.10">
    <property type="entry name" value="BEACH domain"/>
    <property type="match status" value="1"/>
</dbReference>
<dbReference type="EMBL" id="CAEY01000115">
    <property type="status" value="NOT_ANNOTATED_CDS"/>
    <property type="molecule type" value="Genomic_DNA"/>
</dbReference>
<evidence type="ECO:0000259" key="6">
    <source>
        <dbReference type="PROSITE" id="PS50197"/>
    </source>
</evidence>
<feature type="compositionally biased region" description="Low complexity" evidence="5">
    <location>
        <begin position="820"/>
        <end position="844"/>
    </location>
</feature>
<evidence type="ECO:0000313" key="9">
    <source>
        <dbReference type="Proteomes" id="UP000015104"/>
    </source>
</evidence>
<feature type="compositionally biased region" description="Low complexity" evidence="5">
    <location>
        <begin position="56"/>
        <end position="91"/>
    </location>
</feature>
<organism evidence="8 9">
    <name type="scientific">Tetranychus urticae</name>
    <name type="common">Two-spotted spider mite</name>
    <dbReference type="NCBI Taxonomy" id="32264"/>
    <lineage>
        <taxon>Eukaryota</taxon>
        <taxon>Metazoa</taxon>
        <taxon>Ecdysozoa</taxon>
        <taxon>Arthropoda</taxon>
        <taxon>Chelicerata</taxon>
        <taxon>Arachnida</taxon>
        <taxon>Acari</taxon>
        <taxon>Acariformes</taxon>
        <taxon>Trombidiformes</taxon>
        <taxon>Prostigmata</taxon>
        <taxon>Eleutherengona</taxon>
        <taxon>Raphignathae</taxon>
        <taxon>Tetranychoidea</taxon>
        <taxon>Tetranychidae</taxon>
        <taxon>Tetranychus</taxon>
    </lineage>
</organism>
<dbReference type="Pfam" id="PF15787">
    <property type="entry name" value="DUF4704"/>
    <property type="match status" value="3"/>
</dbReference>
<comment type="subcellular location">
    <subcellularLocation>
        <location evidence="1">Membrane</location>
    </subcellularLocation>
</comment>
<dbReference type="OrthoDB" id="26681at2759"/>
<dbReference type="Gene3D" id="2.130.10.10">
    <property type="entry name" value="YVTN repeat-like/Quinoprotein amine dehydrogenase"/>
    <property type="match status" value="1"/>
</dbReference>
<dbReference type="CDD" id="cd06071">
    <property type="entry name" value="Beach"/>
    <property type="match status" value="1"/>
</dbReference>
<feature type="compositionally biased region" description="Low complexity" evidence="5">
    <location>
        <begin position="1240"/>
        <end position="1274"/>
    </location>
</feature>
<dbReference type="InterPro" id="IPR016024">
    <property type="entry name" value="ARM-type_fold"/>
</dbReference>
<keyword evidence="9" id="KW-1185">Reference proteome</keyword>
<dbReference type="InterPro" id="IPR010508">
    <property type="entry name" value="NBEA-like_DUF1088"/>
</dbReference>